<comment type="caution">
    <text evidence="1">The sequence shown here is derived from an EMBL/GenBank/DDBJ whole genome shotgun (WGS) entry which is preliminary data.</text>
</comment>
<dbReference type="AlphaFoldDB" id="A0A8S1KXT3"/>
<evidence type="ECO:0000313" key="1">
    <source>
        <dbReference type="EMBL" id="CAD8060299.1"/>
    </source>
</evidence>
<proteinExistence type="predicted"/>
<protein>
    <submittedName>
        <fullName evidence="1">Uncharacterized protein</fullName>
    </submittedName>
</protein>
<accession>A0A8S1KXT3</accession>
<keyword evidence="2" id="KW-1185">Reference proteome</keyword>
<gene>
    <name evidence="1" type="ORF">PPRIM_AZ9-3.1.T0300065</name>
</gene>
<reference evidence="1" key="1">
    <citation type="submission" date="2021-01" db="EMBL/GenBank/DDBJ databases">
        <authorList>
            <consortium name="Genoscope - CEA"/>
            <person name="William W."/>
        </authorList>
    </citation>
    <scope>NUCLEOTIDE SEQUENCE</scope>
</reference>
<dbReference type="OMA" id="SKHQSLC"/>
<dbReference type="EMBL" id="CAJJDM010000029">
    <property type="protein sequence ID" value="CAD8060299.1"/>
    <property type="molecule type" value="Genomic_DNA"/>
</dbReference>
<dbReference type="Proteomes" id="UP000688137">
    <property type="component" value="Unassembled WGS sequence"/>
</dbReference>
<organism evidence="1 2">
    <name type="scientific">Paramecium primaurelia</name>
    <dbReference type="NCBI Taxonomy" id="5886"/>
    <lineage>
        <taxon>Eukaryota</taxon>
        <taxon>Sar</taxon>
        <taxon>Alveolata</taxon>
        <taxon>Ciliophora</taxon>
        <taxon>Intramacronucleata</taxon>
        <taxon>Oligohymenophorea</taxon>
        <taxon>Peniculida</taxon>
        <taxon>Parameciidae</taxon>
        <taxon>Paramecium</taxon>
    </lineage>
</organism>
<name>A0A8S1KXT3_PARPR</name>
<sequence length="78" mass="8836">MKEKSCSLLAKKIRKLPQKKHQQKEDLSSPIVTNEDLLSKHQSQCSSLLSSPESTKFVPGSMLEFLLNIEDLHLPFSI</sequence>
<evidence type="ECO:0000313" key="2">
    <source>
        <dbReference type="Proteomes" id="UP000688137"/>
    </source>
</evidence>